<dbReference type="EMBL" id="BAAAPZ010000002">
    <property type="protein sequence ID" value="GAA2089665.1"/>
    <property type="molecule type" value="Genomic_DNA"/>
</dbReference>
<organism evidence="1 2">
    <name type="scientific">Brevibacterium salitolerans</name>
    <dbReference type="NCBI Taxonomy" id="1403566"/>
    <lineage>
        <taxon>Bacteria</taxon>
        <taxon>Bacillati</taxon>
        <taxon>Actinomycetota</taxon>
        <taxon>Actinomycetes</taxon>
        <taxon>Micrococcales</taxon>
        <taxon>Brevibacteriaceae</taxon>
        <taxon>Brevibacterium</taxon>
    </lineage>
</organism>
<evidence type="ECO:0000313" key="2">
    <source>
        <dbReference type="Proteomes" id="UP001500984"/>
    </source>
</evidence>
<evidence type="ECO:0008006" key="3">
    <source>
        <dbReference type="Google" id="ProtNLM"/>
    </source>
</evidence>
<gene>
    <name evidence="1" type="ORF">GCM10009823_05600</name>
</gene>
<dbReference type="Proteomes" id="UP001500984">
    <property type="component" value="Unassembled WGS sequence"/>
</dbReference>
<accession>A0ABN2WD36</accession>
<protein>
    <recommendedName>
        <fullName evidence="3">SAF domain-containing protein</fullName>
    </recommendedName>
</protein>
<dbReference type="PROSITE" id="PS51257">
    <property type="entry name" value="PROKAR_LIPOPROTEIN"/>
    <property type="match status" value="1"/>
</dbReference>
<keyword evidence="2" id="KW-1185">Reference proteome</keyword>
<proteinExistence type="predicted"/>
<comment type="caution">
    <text evidence="1">The sequence shown here is derived from an EMBL/GenBank/DDBJ whole genome shotgun (WGS) entry which is preliminary data.</text>
</comment>
<reference evidence="1 2" key="1">
    <citation type="journal article" date="2019" name="Int. J. Syst. Evol. Microbiol.">
        <title>The Global Catalogue of Microorganisms (GCM) 10K type strain sequencing project: providing services to taxonomists for standard genome sequencing and annotation.</title>
        <authorList>
            <consortium name="The Broad Institute Genomics Platform"/>
            <consortium name="The Broad Institute Genome Sequencing Center for Infectious Disease"/>
            <person name="Wu L."/>
            <person name="Ma J."/>
        </authorList>
    </citation>
    <scope>NUCLEOTIDE SEQUENCE [LARGE SCALE GENOMIC DNA]</scope>
    <source>
        <strain evidence="1 2">JCM 15900</strain>
    </source>
</reference>
<dbReference type="RefSeq" id="WP_344334914.1">
    <property type="nucleotide sequence ID" value="NZ_BAAAPZ010000002.1"/>
</dbReference>
<name>A0ABN2WD36_9MICO</name>
<sequence>MTRRHERTRFVLPLTGALLAACLVLAVLVSAAFTDAARLRTEPSSRFEIAVLDDEGAIAALTRAPGQPLTRTSTAELMPGTTLELPVRIANNSPGTAFAPVLRVKATGPEAALLGHLRLAVSHTQDGTATVLTGDPADPEDSPDLRQEISVAPPELAPRTGAAQAAGEHFSGGSRSSAVLTVRLTLTDDADLRRLSHASWTIDLSLEGTSHT</sequence>
<evidence type="ECO:0000313" key="1">
    <source>
        <dbReference type="EMBL" id="GAA2089665.1"/>
    </source>
</evidence>